<evidence type="ECO:0000313" key="2">
    <source>
        <dbReference type="Proteomes" id="UP000698752"/>
    </source>
</evidence>
<evidence type="ECO:0000313" key="1">
    <source>
        <dbReference type="EMBL" id="MBR0650789.1"/>
    </source>
</evidence>
<comment type="caution">
    <text evidence="1">The sequence shown here is derived from an EMBL/GenBank/DDBJ whole genome shotgun (WGS) entry which is preliminary data.</text>
</comment>
<reference evidence="2" key="1">
    <citation type="journal article" date="2021" name="Syst. Appl. Microbiol.">
        <title>Roseomonas hellenica sp. nov., isolated from roots of wild-growing Alkanna tinctoria.</title>
        <authorList>
            <person name="Rat A."/>
            <person name="Naranjo H.D."/>
            <person name="Lebbe L."/>
            <person name="Cnockaert M."/>
            <person name="Krigas N."/>
            <person name="Grigoriadou K."/>
            <person name="Maloupa E."/>
            <person name="Willems A."/>
        </authorList>
    </citation>
    <scope>NUCLEOTIDE SEQUENCE [LARGE SCALE GENOMIC DNA]</scope>
    <source>
        <strain evidence="2">LMG 31159</strain>
    </source>
</reference>
<dbReference type="EMBL" id="JAAEDI010000014">
    <property type="protein sequence ID" value="MBR0650789.1"/>
    <property type="molecule type" value="Genomic_DNA"/>
</dbReference>
<proteinExistence type="predicted"/>
<dbReference type="RefSeq" id="WP_211869459.1">
    <property type="nucleotide sequence ID" value="NZ_JAAEDI010000014.1"/>
</dbReference>
<dbReference type="Pfam" id="PF14091">
    <property type="entry name" value="DUF4269"/>
    <property type="match status" value="1"/>
</dbReference>
<organism evidence="1 2">
    <name type="scientific">Neoroseomonas terrae</name>
    <dbReference type="NCBI Taxonomy" id="424799"/>
    <lineage>
        <taxon>Bacteria</taxon>
        <taxon>Pseudomonadati</taxon>
        <taxon>Pseudomonadota</taxon>
        <taxon>Alphaproteobacteria</taxon>
        <taxon>Acetobacterales</taxon>
        <taxon>Acetobacteraceae</taxon>
        <taxon>Neoroseomonas</taxon>
    </lineage>
</organism>
<name>A0ABS5EID4_9PROT</name>
<dbReference type="Proteomes" id="UP000698752">
    <property type="component" value="Unassembled WGS sequence"/>
</dbReference>
<sequence length="192" mass="20608">MAGAKGAYVEPDWRDWRGLLAPWPEGAAAIAALEAADVFGRLEPFGPLLIGTFPLGLAVVGSDLDIACHLPDPAASRQSIRAAFGAETGLRDRLFTLGGQPTLVLGFEAGGHAIEIFGQPVPPRDQFGHRHLRAEHFLLWRHGEPLRLAVRALKRQGMKTEPAFAAALGLPAGDPYVQLLEHATTMAQGLHF</sequence>
<protein>
    <submittedName>
        <fullName evidence="1">DUF4269 domain-containing protein</fullName>
    </submittedName>
</protein>
<dbReference type="InterPro" id="IPR025365">
    <property type="entry name" value="DUF4269"/>
</dbReference>
<accession>A0ABS5EID4</accession>
<gene>
    <name evidence="1" type="ORF">GXW78_14025</name>
</gene>
<keyword evidence="2" id="KW-1185">Reference proteome</keyword>